<gene>
    <name evidence="3" type="ordered locus">PA14_40100</name>
</gene>
<dbReference type="KEGG" id="pau:PA14_40100"/>
<name>A0A0H2ZA74_PSEAB</name>
<feature type="region of interest" description="Disordered" evidence="1">
    <location>
        <begin position="450"/>
        <end position="469"/>
    </location>
</feature>
<feature type="chain" id="PRO_5030007516" evidence="2">
    <location>
        <begin position="20"/>
        <end position="469"/>
    </location>
</feature>
<dbReference type="Gene3D" id="3.40.50.1820">
    <property type="entry name" value="alpha/beta hydrolase"/>
    <property type="match status" value="1"/>
</dbReference>
<organism evidence="3 4">
    <name type="scientific">Pseudomonas aeruginosa (strain UCBPP-PA14)</name>
    <dbReference type="NCBI Taxonomy" id="208963"/>
    <lineage>
        <taxon>Bacteria</taxon>
        <taxon>Pseudomonadati</taxon>
        <taxon>Pseudomonadota</taxon>
        <taxon>Gammaproteobacteria</taxon>
        <taxon>Pseudomonadales</taxon>
        <taxon>Pseudomonadaceae</taxon>
        <taxon>Pseudomonas</taxon>
    </lineage>
</organism>
<dbReference type="PROSITE" id="PS51257">
    <property type="entry name" value="PROKAR_LIPOPROTEIN"/>
    <property type="match status" value="1"/>
</dbReference>
<evidence type="ECO:0000313" key="3">
    <source>
        <dbReference type="EMBL" id="ABJ11078.1"/>
    </source>
</evidence>
<accession>A0A0H2ZA74</accession>
<dbReference type="AlphaFoldDB" id="A0A0H2ZA74"/>
<protein>
    <submittedName>
        <fullName evidence="3">Uncharacterized protein</fullName>
    </submittedName>
</protein>
<evidence type="ECO:0000256" key="1">
    <source>
        <dbReference type="SAM" id="MobiDB-lite"/>
    </source>
</evidence>
<dbReference type="RefSeq" id="WP_003139874.1">
    <property type="nucleotide sequence ID" value="NC_008463.1"/>
</dbReference>
<feature type="signal peptide" evidence="2">
    <location>
        <begin position="1"/>
        <end position="19"/>
    </location>
</feature>
<sequence length="469" mass="52336">MKILALLAACLLAGCAANAPLRDDSESTCADIRPCSDSYYERHPNYEIGFVEYSERGNDFAPARTQRLIDQLKRYSARGDIAMVVFIHGWKHNAGRDDGNVASFNKALANLASSGVLGKRRLVGLYVGWRGKSMHGLYSENLTYWDRKAVAEEVGRGGVAELLAQLERIDRKDRNYLVIVGHSFGGAITLGALHDPLLERLLALQDGQRIRAFGDAVIMLNPAIEANQGLLLKENSLKVGALGARPPPLLYVISSHGDSATHFAFPLGQWVGVNLTWSQVDLDRTYNGTRYRLREEDLDTTALGNYSLYRTALLIDRECPLPDGSDNCAPRPPEPRVIDDTDIGKWRFRSFCSADGGNADPALPRMPCYSNEPVNFIYTSQSFIADHNDIFNDQVIAFMATAVSKAIYERTAGASYYRECHDPVRKNFSFGKCFDFHYLKATAMHRRLQRQLSEPGTRSEQDVLYENPL</sequence>
<reference evidence="3 4" key="1">
    <citation type="journal article" date="2006" name="Genome Biol.">
        <title>Genomic analysis reveals that Pseudomonas aeruginosa virulence is combinatorial.</title>
        <authorList>
            <person name="Lee D.G."/>
            <person name="Urbach J.M."/>
            <person name="Wu G."/>
            <person name="Liberati N.T."/>
            <person name="Feinbaum R.L."/>
            <person name="Miyata S."/>
            <person name="Diggins L.T."/>
            <person name="He J."/>
            <person name="Saucier M."/>
            <person name="Deziel E."/>
            <person name="Friedman L."/>
            <person name="Li L."/>
            <person name="Grills G."/>
            <person name="Montgomery K."/>
            <person name="Kucherlapati R."/>
            <person name="Rahme L.G."/>
            <person name="Ausubel F.M."/>
        </authorList>
    </citation>
    <scope>NUCLEOTIDE SEQUENCE [LARGE SCALE GENOMIC DNA]</scope>
    <source>
        <strain evidence="3 4">UCBPP-PA14</strain>
    </source>
</reference>
<evidence type="ECO:0000313" key="4">
    <source>
        <dbReference type="Proteomes" id="UP000000653"/>
    </source>
</evidence>
<dbReference type="SUPFAM" id="SSF53474">
    <property type="entry name" value="alpha/beta-Hydrolases"/>
    <property type="match status" value="1"/>
</dbReference>
<dbReference type="Proteomes" id="UP000000653">
    <property type="component" value="Chromosome"/>
</dbReference>
<proteinExistence type="predicted"/>
<dbReference type="BioCyc" id="PAER208963:G1G74-3361-MONOMER"/>
<evidence type="ECO:0000256" key="2">
    <source>
        <dbReference type="SAM" id="SignalP"/>
    </source>
</evidence>
<keyword evidence="2" id="KW-0732">Signal</keyword>
<dbReference type="HOGENOM" id="CLU_039611_0_0_6"/>
<dbReference type="InterPro" id="IPR029058">
    <property type="entry name" value="AB_hydrolase_fold"/>
</dbReference>
<dbReference type="EMBL" id="CP000438">
    <property type="protein sequence ID" value="ABJ11078.1"/>
    <property type="molecule type" value="Genomic_DNA"/>
</dbReference>